<gene>
    <name evidence="1" type="ORF">GLP33_11835</name>
</gene>
<comment type="caution">
    <text evidence="1">The sequence shown here is derived from an EMBL/GenBank/DDBJ whole genome shotgun (WGS) entry which is preliminary data.</text>
</comment>
<name>A0AAW4ZYP6_PHOPO</name>
<dbReference type="AlphaFoldDB" id="A0AAW4ZYP6"/>
<protein>
    <submittedName>
        <fullName evidence="1">Uncharacterized protein</fullName>
    </submittedName>
</protein>
<proteinExistence type="predicted"/>
<sequence length="51" mass="5951">MGQESKSDFRIPIPSTPLQINLHHWHNTEAIDLIHFAVSWTLIELEKTQAR</sequence>
<evidence type="ECO:0000313" key="2">
    <source>
        <dbReference type="Proteomes" id="UP000813876"/>
    </source>
</evidence>
<reference evidence="1" key="1">
    <citation type="submission" date="2019-11" db="EMBL/GenBank/DDBJ databases">
        <title>Comparative genomics of photobacteria reveal adaptation to distinct habitats.</title>
        <authorList>
            <person name="Fuertes-Perez S."/>
            <person name="Hilgarth M."/>
            <person name="Vogel R.F."/>
        </authorList>
    </citation>
    <scope>NUCLEOTIDE SEQUENCE</scope>
    <source>
        <strain evidence="1">TMW2.2145</strain>
    </source>
</reference>
<accession>A0AAW4ZYP6</accession>
<dbReference type="EMBL" id="WMCP01000012">
    <property type="protein sequence ID" value="MCF2302419.1"/>
    <property type="molecule type" value="Genomic_DNA"/>
</dbReference>
<dbReference type="Proteomes" id="UP000813876">
    <property type="component" value="Unassembled WGS sequence"/>
</dbReference>
<dbReference type="RefSeq" id="WP_232581320.1">
    <property type="nucleotide sequence ID" value="NZ_WMCP01000012.1"/>
</dbReference>
<organism evidence="1 2">
    <name type="scientific">Photobacterium phosphoreum</name>
    <dbReference type="NCBI Taxonomy" id="659"/>
    <lineage>
        <taxon>Bacteria</taxon>
        <taxon>Pseudomonadati</taxon>
        <taxon>Pseudomonadota</taxon>
        <taxon>Gammaproteobacteria</taxon>
        <taxon>Vibrionales</taxon>
        <taxon>Vibrionaceae</taxon>
        <taxon>Photobacterium</taxon>
    </lineage>
</organism>
<evidence type="ECO:0000313" key="1">
    <source>
        <dbReference type="EMBL" id="MCF2302419.1"/>
    </source>
</evidence>